<dbReference type="EMBL" id="JPKZ01001475">
    <property type="protein sequence ID" value="KHN81734.1"/>
    <property type="molecule type" value="Genomic_DNA"/>
</dbReference>
<evidence type="ECO:0000313" key="6">
    <source>
        <dbReference type="EMBL" id="KHN81734.1"/>
    </source>
</evidence>
<dbReference type="PANTHER" id="PTHR14440">
    <property type="entry name" value="DNA-DIRECTED RNA POLYMERASE I SUBUNIT RPA49"/>
    <property type="match status" value="1"/>
</dbReference>
<dbReference type="Pfam" id="PF06870">
    <property type="entry name" value="RNA_pol_I_A49"/>
    <property type="match status" value="1"/>
</dbReference>
<dbReference type="InterPro" id="IPR009668">
    <property type="entry name" value="RNA_pol-assoc_fac_A49-like"/>
</dbReference>
<evidence type="ECO:0000256" key="2">
    <source>
        <dbReference type="ARBA" id="ARBA00009430"/>
    </source>
</evidence>
<dbReference type="GO" id="GO:0003677">
    <property type="term" value="F:DNA binding"/>
    <property type="evidence" value="ECO:0007669"/>
    <property type="project" value="InterPro"/>
</dbReference>
<accession>A0A0B2VK57</accession>
<dbReference type="OMA" id="KLICFEN"/>
<dbReference type="GO" id="GO:0000428">
    <property type="term" value="C:DNA-directed RNA polymerase complex"/>
    <property type="evidence" value="ECO:0007669"/>
    <property type="project" value="UniProtKB-KW"/>
</dbReference>
<dbReference type="AlphaFoldDB" id="A0A0B2VK57"/>
<comment type="caution">
    <text evidence="6">The sequence shown here is derived from an EMBL/GenBank/DDBJ whole genome shotgun (WGS) entry which is preliminary data.</text>
</comment>
<keyword evidence="3" id="KW-0240">DNA-directed RNA polymerase</keyword>
<gene>
    <name evidence="6" type="ORF">Tcan_07170</name>
</gene>
<evidence type="ECO:0000313" key="7">
    <source>
        <dbReference type="Proteomes" id="UP000031036"/>
    </source>
</evidence>
<reference evidence="6 7" key="1">
    <citation type="submission" date="2014-11" db="EMBL/GenBank/DDBJ databases">
        <title>Genetic blueprint of the zoonotic pathogen Toxocara canis.</title>
        <authorList>
            <person name="Zhu X.-Q."/>
            <person name="Korhonen P.K."/>
            <person name="Cai H."/>
            <person name="Young N.D."/>
            <person name="Nejsum P."/>
            <person name="von Samson-Himmelstjerna G."/>
            <person name="Boag P.R."/>
            <person name="Tan P."/>
            <person name="Li Q."/>
            <person name="Min J."/>
            <person name="Yang Y."/>
            <person name="Wang X."/>
            <person name="Fang X."/>
            <person name="Hall R.S."/>
            <person name="Hofmann A."/>
            <person name="Sternberg P.W."/>
            <person name="Jex A.R."/>
            <person name="Gasser R.B."/>
        </authorList>
    </citation>
    <scope>NUCLEOTIDE SEQUENCE [LARGE SCALE GENOMIC DNA]</scope>
    <source>
        <strain evidence="6">PN_DK_2014</strain>
    </source>
</reference>
<dbReference type="GO" id="GO:0005730">
    <property type="term" value="C:nucleolus"/>
    <property type="evidence" value="ECO:0007669"/>
    <property type="project" value="UniProtKB-SubCell"/>
</dbReference>
<dbReference type="Proteomes" id="UP000031036">
    <property type="component" value="Unassembled WGS sequence"/>
</dbReference>
<protein>
    <recommendedName>
        <fullName evidence="8">DNA-directed RNA polymerase I subunit RPA49</fullName>
    </recommendedName>
</protein>
<name>A0A0B2VK57_TOXCA</name>
<evidence type="ECO:0000256" key="3">
    <source>
        <dbReference type="ARBA" id="ARBA00022478"/>
    </source>
</evidence>
<dbReference type="GO" id="GO:0006351">
    <property type="term" value="P:DNA-templated transcription"/>
    <property type="evidence" value="ECO:0007669"/>
    <property type="project" value="InterPro"/>
</dbReference>
<keyword evidence="5" id="KW-0539">Nucleus</keyword>
<comment type="similarity">
    <text evidence="2">Belongs to the eukaryotic RPA49/POLR1E RNA polymerase subunit family.</text>
</comment>
<evidence type="ECO:0000256" key="1">
    <source>
        <dbReference type="ARBA" id="ARBA00004604"/>
    </source>
</evidence>
<comment type="subcellular location">
    <subcellularLocation>
        <location evidence="1">Nucleus</location>
        <location evidence="1">Nucleolus</location>
    </subcellularLocation>
</comment>
<evidence type="ECO:0008006" key="8">
    <source>
        <dbReference type="Google" id="ProtNLM"/>
    </source>
</evidence>
<keyword evidence="7" id="KW-1185">Reference proteome</keyword>
<organism evidence="6 7">
    <name type="scientific">Toxocara canis</name>
    <name type="common">Canine roundworm</name>
    <dbReference type="NCBI Taxonomy" id="6265"/>
    <lineage>
        <taxon>Eukaryota</taxon>
        <taxon>Metazoa</taxon>
        <taxon>Ecdysozoa</taxon>
        <taxon>Nematoda</taxon>
        <taxon>Chromadorea</taxon>
        <taxon>Rhabditida</taxon>
        <taxon>Spirurina</taxon>
        <taxon>Ascaridomorpha</taxon>
        <taxon>Ascaridoidea</taxon>
        <taxon>Toxocaridae</taxon>
        <taxon>Toxocara</taxon>
    </lineage>
</organism>
<sequence length="409" mass="45186">MVAQLVHSKLVDFRSATFRRHPNGNTYSIQNPSSSNEKVVQLGREENSSEQGYDYAIAIVNKRTGKAQYVPTKLVNFQATYSSDPDSLFGNKPLKQTDYTANNAGARETWADKRRALTSEFGSAKKLKVQDASRRRHIDDETLSIMMNSTFSSDVVKKDEDNNPLSISLITQAESSVLPKANEEAKLPPDVYSSEIFLSEADISVMKDEAVTYFKRSKDEIVGDGNLWNPGTMGCSELVYRSVGSVGDDATKASLALLLTTMVKCYKMLSRTSSSKSSILQEQWAALSFPECVTSKVRATFFPGEFVKESVRSKSAKLNVNAAEKDKLLSHLLCLALILDKQSYSLPITPWARELNVSEAKITKVLTALGCSVQSASVSEGLRLGTLRIGRLVGPPQKKTGNRKFVRRR</sequence>
<dbReference type="OrthoDB" id="5851809at2759"/>
<dbReference type="STRING" id="6265.A0A0B2VK57"/>
<evidence type="ECO:0000256" key="5">
    <source>
        <dbReference type="ARBA" id="ARBA00023242"/>
    </source>
</evidence>
<evidence type="ECO:0000256" key="4">
    <source>
        <dbReference type="ARBA" id="ARBA00023163"/>
    </source>
</evidence>
<proteinExistence type="inferred from homology"/>
<keyword evidence="4" id="KW-0804">Transcription</keyword>